<dbReference type="GO" id="GO:0110001">
    <property type="term" value="C:toxin-antitoxin complex"/>
    <property type="evidence" value="ECO:0007669"/>
    <property type="project" value="InterPro"/>
</dbReference>
<keyword evidence="7" id="KW-1185">Reference proteome</keyword>
<dbReference type="Pfam" id="PF01934">
    <property type="entry name" value="HepT-like"/>
    <property type="match status" value="1"/>
</dbReference>
<dbReference type="HOGENOM" id="CLU_142825_3_3_3"/>
<dbReference type="GO" id="GO:0004540">
    <property type="term" value="F:RNA nuclease activity"/>
    <property type="evidence" value="ECO:0007669"/>
    <property type="project" value="InterPro"/>
</dbReference>
<name>B4VVP1_9CYAN</name>
<gene>
    <name evidence="6" type="ORF">MC7420_5927</name>
</gene>
<dbReference type="GO" id="GO:0016787">
    <property type="term" value="F:hydrolase activity"/>
    <property type="evidence" value="ECO:0007669"/>
    <property type="project" value="UniProtKB-KW"/>
</dbReference>
<protein>
    <recommendedName>
        <fullName evidence="8">DUF86 domain-containing protein</fullName>
    </recommendedName>
</protein>
<dbReference type="EMBL" id="DS989855">
    <property type="protein sequence ID" value="EDX74047.1"/>
    <property type="molecule type" value="Genomic_DNA"/>
</dbReference>
<dbReference type="PANTHER" id="PTHR34139">
    <property type="entry name" value="UPF0331 PROTEIN MJ0127"/>
    <property type="match status" value="1"/>
</dbReference>
<dbReference type="PANTHER" id="PTHR34139:SF1">
    <property type="entry name" value="RNASE MJ1380-RELATED"/>
    <property type="match status" value="1"/>
</dbReference>
<proteinExistence type="predicted"/>
<dbReference type="STRING" id="118168.MC7420_5927"/>
<accession>B4VVP1</accession>
<keyword evidence="4" id="KW-0547">Nucleotide-binding</keyword>
<reference evidence="6 7" key="1">
    <citation type="submission" date="2008-07" db="EMBL/GenBank/DDBJ databases">
        <authorList>
            <person name="Tandeau de Marsac N."/>
            <person name="Ferriera S."/>
            <person name="Johnson J."/>
            <person name="Kravitz S."/>
            <person name="Beeson K."/>
            <person name="Sutton G."/>
            <person name="Rogers Y.-H."/>
            <person name="Friedman R."/>
            <person name="Frazier M."/>
            <person name="Venter J.C."/>
        </authorList>
    </citation>
    <scope>NUCLEOTIDE SEQUENCE [LARGE SCALE GENOMIC DNA]</scope>
    <source>
        <strain evidence="6 7">PCC 7420</strain>
    </source>
</reference>
<dbReference type="Proteomes" id="UP000003835">
    <property type="component" value="Unassembled WGS sequence"/>
</dbReference>
<evidence type="ECO:0000256" key="1">
    <source>
        <dbReference type="ARBA" id="ARBA00022553"/>
    </source>
</evidence>
<dbReference type="GO" id="GO:0000166">
    <property type="term" value="F:nucleotide binding"/>
    <property type="evidence" value="ECO:0007669"/>
    <property type="project" value="UniProtKB-KW"/>
</dbReference>
<evidence type="ECO:0000313" key="7">
    <source>
        <dbReference type="Proteomes" id="UP000003835"/>
    </source>
</evidence>
<keyword evidence="1" id="KW-0597">Phosphoprotein</keyword>
<dbReference type="eggNOG" id="COG2361">
    <property type="taxonomic scope" value="Bacteria"/>
</dbReference>
<keyword evidence="3" id="KW-0540">Nuclease</keyword>
<keyword evidence="5" id="KW-0378">Hydrolase</keyword>
<dbReference type="InterPro" id="IPR008201">
    <property type="entry name" value="HepT-like"/>
</dbReference>
<dbReference type="AlphaFoldDB" id="B4VVP1"/>
<organism evidence="6 7">
    <name type="scientific">Coleofasciculus chthonoplastes PCC 7420</name>
    <dbReference type="NCBI Taxonomy" id="118168"/>
    <lineage>
        <taxon>Bacteria</taxon>
        <taxon>Bacillati</taxon>
        <taxon>Cyanobacteriota</taxon>
        <taxon>Cyanophyceae</taxon>
        <taxon>Coleofasciculales</taxon>
        <taxon>Coleofasciculaceae</taxon>
        <taxon>Coleofasciculus</taxon>
    </lineage>
</organism>
<keyword evidence="2" id="KW-1277">Toxin-antitoxin system</keyword>
<evidence type="ECO:0000256" key="4">
    <source>
        <dbReference type="ARBA" id="ARBA00022741"/>
    </source>
</evidence>
<evidence type="ECO:0000313" key="6">
    <source>
        <dbReference type="EMBL" id="EDX74047.1"/>
    </source>
</evidence>
<evidence type="ECO:0000256" key="5">
    <source>
        <dbReference type="ARBA" id="ARBA00022801"/>
    </source>
</evidence>
<evidence type="ECO:0000256" key="2">
    <source>
        <dbReference type="ARBA" id="ARBA00022649"/>
    </source>
</evidence>
<evidence type="ECO:0000256" key="3">
    <source>
        <dbReference type="ARBA" id="ARBA00022722"/>
    </source>
</evidence>
<sequence length="104" mass="11750">MEDYLQDILDAVAAIEQFTAGIEFEAFSQNLEKVFAVSRAMEIIGEAVKRVPDSVRNQYPDIPWRDIAGMRDKLIHDYFNTDVEIIWQAVQIDATALILVGYGG</sequence>
<dbReference type="InterPro" id="IPR051813">
    <property type="entry name" value="HepT_RNase_toxin"/>
</dbReference>
<evidence type="ECO:0008006" key="8">
    <source>
        <dbReference type="Google" id="ProtNLM"/>
    </source>
</evidence>